<comment type="caution">
    <text evidence="1">The sequence shown here is derived from an EMBL/GenBank/DDBJ whole genome shotgun (WGS) entry which is preliminary data.</text>
</comment>
<protein>
    <submittedName>
        <fullName evidence="1">Uncharacterized protein</fullName>
    </submittedName>
</protein>
<evidence type="ECO:0000313" key="1">
    <source>
        <dbReference type="EMBL" id="GAH46725.1"/>
    </source>
</evidence>
<organism evidence="1">
    <name type="scientific">marine sediment metagenome</name>
    <dbReference type="NCBI Taxonomy" id="412755"/>
    <lineage>
        <taxon>unclassified sequences</taxon>
        <taxon>metagenomes</taxon>
        <taxon>ecological metagenomes</taxon>
    </lineage>
</organism>
<name>X1GPC1_9ZZZZ</name>
<gene>
    <name evidence="1" type="ORF">S03H2_15065</name>
</gene>
<reference evidence="1" key="1">
    <citation type="journal article" date="2014" name="Front. Microbiol.">
        <title>High frequency of phylogenetically diverse reductive dehalogenase-homologous genes in deep subseafloor sedimentary metagenomes.</title>
        <authorList>
            <person name="Kawai M."/>
            <person name="Futagami T."/>
            <person name="Toyoda A."/>
            <person name="Takaki Y."/>
            <person name="Nishi S."/>
            <person name="Hori S."/>
            <person name="Arai W."/>
            <person name="Tsubouchi T."/>
            <person name="Morono Y."/>
            <person name="Uchiyama I."/>
            <person name="Ito T."/>
            <person name="Fujiyama A."/>
            <person name="Inagaki F."/>
            <person name="Takami H."/>
        </authorList>
    </citation>
    <scope>NUCLEOTIDE SEQUENCE</scope>
    <source>
        <strain evidence="1">Expedition CK06-06</strain>
    </source>
</reference>
<dbReference type="EMBL" id="BARU01007645">
    <property type="protein sequence ID" value="GAH46725.1"/>
    <property type="molecule type" value="Genomic_DNA"/>
</dbReference>
<sequence>MNSKFYLKLKSELINRGYKQEIDWAENLQPCDSAMDFFTGYMWVVINSGLKAQIARIIYDRIVAAMQKDKRPS</sequence>
<proteinExistence type="predicted"/>
<accession>X1GPC1</accession>
<feature type="non-terminal residue" evidence="1">
    <location>
        <position position="73"/>
    </location>
</feature>
<dbReference type="AlphaFoldDB" id="X1GPC1"/>